<protein>
    <submittedName>
        <fullName evidence="1">Uncharacterized protein</fullName>
    </submittedName>
</protein>
<accession>Q1R880</accession>
<dbReference type="AlphaFoldDB" id="Q1R880"/>
<sequence>MTLPTFAQLRTLQQQKAPRPVQIALTFHPVHTVTADHLIISGNPPAVTNGDVMGDGVPGLRGFLPGGGTGLDNLRPCPERNQVLRLHAKVIRGHIHPQADQDAFIQFTGVRQNVGCAGLRLTNFHCGKYLYGPTSQPKLCGMSSFSTSVTDERFS</sequence>
<proteinExistence type="predicted"/>
<gene>
    <name evidence="1" type="ordered locus">UTI89_C2978</name>
</gene>
<dbReference type="KEGG" id="eci:UTI89_C2978"/>
<dbReference type="Proteomes" id="UP000001952">
    <property type="component" value="Chromosome"/>
</dbReference>
<evidence type="ECO:0000313" key="1">
    <source>
        <dbReference type="EMBL" id="ABE08434.1"/>
    </source>
</evidence>
<dbReference type="EMBL" id="CP000243">
    <property type="protein sequence ID" value="ABE08434.1"/>
    <property type="molecule type" value="Genomic_DNA"/>
</dbReference>
<name>Q1R880_ECOUT</name>
<organism evidence="1 2">
    <name type="scientific">Escherichia coli (strain UTI89 / UPEC)</name>
    <dbReference type="NCBI Taxonomy" id="364106"/>
    <lineage>
        <taxon>Bacteria</taxon>
        <taxon>Pseudomonadati</taxon>
        <taxon>Pseudomonadota</taxon>
        <taxon>Gammaproteobacteria</taxon>
        <taxon>Enterobacterales</taxon>
        <taxon>Enterobacteriaceae</taxon>
        <taxon>Escherichia</taxon>
    </lineage>
</organism>
<reference evidence="1 2" key="1">
    <citation type="journal article" date="2006" name="Proc. Natl. Acad. Sci. U.S.A.">
        <title>Identification of genes subject to positive selection in uropathogenic strains of Escherichia coli: a comparative genomics approach.</title>
        <authorList>
            <person name="Chen S.L."/>
            <person name="Hung C.S."/>
            <person name="Xu J."/>
            <person name="Reigstad C.S."/>
            <person name="Magrini V."/>
            <person name="Sabo A."/>
            <person name="Blasiar D."/>
            <person name="Bieri T."/>
            <person name="Meyer R.R."/>
            <person name="Ozersky P."/>
            <person name="Armstrong J.R."/>
            <person name="Fulton R.S."/>
            <person name="Latreille J.P."/>
            <person name="Spieth J."/>
            <person name="Hooton T.M."/>
            <person name="Mardis E.R."/>
            <person name="Hultgren S.J."/>
            <person name="Gordon J.I."/>
        </authorList>
    </citation>
    <scope>NUCLEOTIDE SEQUENCE [LARGE SCALE GENOMIC DNA]</scope>
    <source>
        <strain evidence="2">UTI89 / UPEC</strain>
    </source>
</reference>
<evidence type="ECO:0000313" key="2">
    <source>
        <dbReference type="Proteomes" id="UP000001952"/>
    </source>
</evidence>
<dbReference type="HOGENOM" id="CLU_1692736_0_0_6"/>